<feature type="region of interest" description="Disordered" evidence="1">
    <location>
        <begin position="1"/>
        <end position="21"/>
    </location>
</feature>
<comment type="caution">
    <text evidence="3">The sequence shown here is derived from an EMBL/GenBank/DDBJ whole genome shotgun (WGS) entry which is preliminary data.</text>
</comment>
<dbReference type="SUPFAM" id="SSF47391">
    <property type="entry name" value="Dimerization-anchoring domain of cAMP-dependent PK regulatory subunit"/>
    <property type="match status" value="1"/>
</dbReference>
<gene>
    <name evidence="3" type="ORF">MEDL_9771</name>
</gene>
<dbReference type="GO" id="GO:0008017">
    <property type="term" value="F:microtubule binding"/>
    <property type="evidence" value="ECO:0007669"/>
    <property type="project" value="TreeGrafter"/>
</dbReference>
<feature type="domain" description="Tubulin polyglutamylase complex subunit 1-like C-terminal" evidence="2">
    <location>
        <begin position="59"/>
        <end position="240"/>
    </location>
</feature>
<dbReference type="OrthoDB" id="64214at2759"/>
<sequence>MADKRKPNSADDRPQESDRQFLERSNVGSCMKDVLGKIIANRPEDPIAFMADYFDSLEEQTSLVARARQLIIMTHHSRPVFDINVRMAYETLQKSKCSKKLHGVNGTVYNELIRALCRDFPTLVINRLLRKIECLDFEAVTYDVFKSGVFTCCVLEDYLRLVEYLFNSLDFTKTGKCDKAVCDAVLEQLKTSLASNKTDARKIVESGYNLGPDGLFHVLDKVHLYKNVYYKVLNIQFNKNMYTDFLINCFGDEKDTHISTAFTLEMFTAECCEAFIAKVKDARDQRSAIKVKKLR</sequence>
<dbReference type="Gene3D" id="1.20.890.10">
    <property type="entry name" value="cAMP-dependent protein kinase regulatory subunit, dimerization-anchoring domain"/>
    <property type="match status" value="1"/>
</dbReference>
<dbReference type="InterPro" id="IPR039235">
    <property type="entry name" value="TPGS1"/>
</dbReference>
<dbReference type="PANTHER" id="PTHR31932">
    <property type="entry name" value="TUBULIN POLYGLUTAMYLASE COMPLEX SUBUNIT 1"/>
    <property type="match status" value="1"/>
</dbReference>
<dbReference type="InterPro" id="IPR057632">
    <property type="entry name" value="TPGS1_C"/>
</dbReference>
<keyword evidence="4" id="KW-1185">Reference proteome</keyword>
<accession>A0A8S3QMA8</accession>
<evidence type="ECO:0000313" key="3">
    <source>
        <dbReference type="EMBL" id="CAG2194782.1"/>
    </source>
</evidence>
<dbReference type="InterPro" id="IPR047502">
    <property type="entry name" value="DD_TPGS1"/>
</dbReference>
<proteinExistence type="predicted"/>
<evidence type="ECO:0000313" key="4">
    <source>
        <dbReference type="Proteomes" id="UP000683360"/>
    </source>
</evidence>
<dbReference type="Proteomes" id="UP000683360">
    <property type="component" value="Unassembled WGS sequence"/>
</dbReference>
<evidence type="ECO:0000259" key="2">
    <source>
        <dbReference type="Pfam" id="PF24480"/>
    </source>
</evidence>
<protein>
    <submittedName>
        <fullName evidence="3">TPGS1</fullName>
    </submittedName>
</protein>
<organism evidence="3 4">
    <name type="scientific">Mytilus edulis</name>
    <name type="common">Blue mussel</name>
    <dbReference type="NCBI Taxonomy" id="6550"/>
    <lineage>
        <taxon>Eukaryota</taxon>
        <taxon>Metazoa</taxon>
        <taxon>Spiralia</taxon>
        <taxon>Lophotrochozoa</taxon>
        <taxon>Mollusca</taxon>
        <taxon>Bivalvia</taxon>
        <taxon>Autobranchia</taxon>
        <taxon>Pteriomorphia</taxon>
        <taxon>Mytilida</taxon>
        <taxon>Mytiloidea</taxon>
        <taxon>Mytilidae</taxon>
        <taxon>Mytilinae</taxon>
        <taxon>Mytilus</taxon>
    </lineage>
</organism>
<dbReference type="Pfam" id="PF24480">
    <property type="entry name" value="TPGS1_C"/>
    <property type="match status" value="1"/>
</dbReference>
<dbReference type="CDD" id="cd22960">
    <property type="entry name" value="DD_TPGS1"/>
    <property type="match status" value="1"/>
</dbReference>
<evidence type="ECO:0000256" key="1">
    <source>
        <dbReference type="SAM" id="MobiDB-lite"/>
    </source>
</evidence>
<dbReference type="PANTHER" id="PTHR31932:SF2">
    <property type="entry name" value="TUBULIN POLYGLUTAMYLASE COMPLEX SUBUNIT 1"/>
    <property type="match status" value="1"/>
</dbReference>
<name>A0A8S3QMA8_MYTED</name>
<dbReference type="AlphaFoldDB" id="A0A8S3QMA8"/>
<reference evidence="3" key="1">
    <citation type="submission" date="2021-03" db="EMBL/GenBank/DDBJ databases">
        <authorList>
            <person name="Bekaert M."/>
        </authorList>
    </citation>
    <scope>NUCLEOTIDE SEQUENCE</scope>
</reference>
<dbReference type="EMBL" id="CAJPWZ010000494">
    <property type="protein sequence ID" value="CAG2194782.1"/>
    <property type="molecule type" value="Genomic_DNA"/>
</dbReference>